<name>B9G0B5_ORYSJ</name>
<dbReference type="Proteomes" id="UP000007752">
    <property type="component" value="Chromosome 8"/>
</dbReference>
<sequence>MTGQTSGCGALRIKLHLRVHIVEGRARLRLASSTEFRTRQDPRPPWANRLATMARYAARWIYMALMMWAHDQKGASNSGEDLARQKGRVGGGSRMGEARNRNRGKAEEIAVGGWGRRTAARCVGNIGGGRDASAALGAIGVGRGGCEDVVGGGRWRGHREERWTATTIQGAQRRGTDRDDSGGERCGAESEGTAAVTGKGNGRQDGRRPIWRNRW</sequence>
<reference evidence="2" key="1">
    <citation type="journal article" date="2005" name="PLoS Biol.">
        <title>The genomes of Oryza sativa: a history of duplications.</title>
        <authorList>
            <person name="Yu J."/>
            <person name="Wang J."/>
            <person name="Lin W."/>
            <person name="Li S."/>
            <person name="Li H."/>
            <person name="Zhou J."/>
            <person name="Ni P."/>
            <person name="Dong W."/>
            <person name="Hu S."/>
            <person name="Zeng C."/>
            <person name="Zhang J."/>
            <person name="Zhang Y."/>
            <person name="Li R."/>
            <person name="Xu Z."/>
            <person name="Li S."/>
            <person name="Li X."/>
            <person name="Zheng H."/>
            <person name="Cong L."/>
            <person name="Lin L."/>
            <person name="Yin J."/>
            <person name="Geng J."/>
            <person name="Li G."/>
            <person name="Shi J."/>
            <person name="Liu J."/>
            <person name="Lv H."/>
            <person name="Li J."/>
            <person name="Wang J."/>
            <person name="Deng Y."/>
            <person name="Ran L."/>
            <person name="Shi X."/>
            <person name="Wang X."/>
            <person name="Wu Q."/>
            <person name="Li C."/>
            <person name="Ren X."/>
            <person name="Wang J."/>
            <person name="Wang X."/>
            <person name="Li D."/>
            <person name="Liu D."/>
            <person name="Zhang X."/>
            <person name="Ji Z."/>
            <person name="Zhao W."/>
            <person name="Sun Y."/>
            <person name="Zhang Z."/>
            <person name="Bao J."/>
            <person name="Han Y."/>
            <person name="Dong L."/>
            <person name="Ji J."/>
            <person name="Chen P."/>
            <person name="Wu S."/>
            <person name="Liu J."/>
            <person name="Xiao Y."/>
            <person name="Bu D."/>
            <person name="Tan J."/>
            <person name="Yang L."/>
            <person name="Ye C."/>
            <person name="Zhang J."/>
            <person name="Xu J."/>
            <person name="Zhou Y."/>
            <person name="Yu Y."/>
            <person name="Zhang B."/>
            <person name="Zhuang S."/>
            <person name="Wei H."/>
            <person name="Liu B."/>
            <person name="Lei M."/>
            <person name="Yu H."/>
            <person name="Li Y."/>
            <person name="Xu H."/>
            <person name="Wei S."/>
            <person name="He X."/>
            <person name="Fang L."/>
            <person name="Zhang Z."/>
            <person name="Zhang Y."/>
            <person name="Huang X."/>
            <person name="Su Z."/>
            <person name="Tong W."/>
            <person name="Li J."/>
            <person name="Tong Z."/>
            <person name="Li S."/>
            <person name="Ye J."/>
            <person name="Wang L."/>
            <person name="Fang L."/>
            <person name="Lei T."/>
            <person name="Chen C."/>
            <person name="Chen H."/>
            <person name="Xu Z."/>
            <person name="Li H."/>
            <person name="Huang H."/>
            <person name="Zhang F."/>
            <person name="Xu H."/>
            <person name="Li N."/>
            <person name="Zhao C."/>
            <person name="Li S."/>
            <person name="Dong L."/>
            <person name="Huang Y."/>
            <person name="Li L."/>
            <person name="Xi Y."/>
            <person name="Qi Q."/>
            <person name="Li W."/>
            <person name="Zhang B."/>
            <person name="Hu W."/>
            <person name="Zhang Y."/>
            <person name="Tian X."/>
            <person name="Jiao Y."/>
            <person name="Liang X."/>
            <person name="Jin J."/>
            <person name="Gao L."/>
            <person name="Zheng W."/>
            <person name="Hao B."/>
            <person name="Liu S."/>
            <person name="Wang W."/>
            <person name="Yuan L."/>
            <person name="Cao M."/>
            <person name="McDermott J."/>
            <person name="Samudrala R."/>
            <person name="Wang J."/>
            <person name="Wong G.K."/>
            <person name="Yang H."/>
        </authorList>
    </citation>
    <scope>NUCLEOTIDE SEQUENCE [LARGE SCALE GENOMIC DNA]</scope>
</reference>
<feature type="compositionally biased region" description="Basic and acidic residues" evidence="1">
    <location>
        <begin position="174"/>
        <end position="188"/>
    </location>
</feature>
<evidence type="ECO:0000313" key="2">
    <source>
        <dbReference type="EMBL" id="EEE68482.1"/>
    </source>
</evidence>
<evidence type="ECO:0000256" key="1">
    <source>
        <dbReference type="SAM" id="MobiDB-lite"/>
    </source>
</evidence>
<dbReference type="AlphaFoldDB" id="B9G0B5"/>
<organism evidence="2">
    <name type="scientific">Oryza sativa subsp. japonica</name>
    <name type="common">Rice</name>
    <dbReference type="NCBI Taxonomy" id="39947"/>
    <lineage>
        <taxon>Eukaryota</taxon>
        <taxon>Viridiplantae</taxon>
        <taxon>Streptophyta</taxon>
        <taxon>Embryophyta</taxon>
        <taxon>Tracheophyta</taxon>
        <taxon>Spermatophyta</taxon>
        <taxon>Magnoliopsida</taxon>
        <taxon>Liliopsida</taxon>
        <taxon>Poales</taxon>
        <taxon>Poaceae</taxon>
        <taxon>BOP clade</taxon>
        <taxon>Oryzoideae</taxon>
        <taxon>Oryzeae</taxon>
        <taxon>Oryzinae</taxon>
        <taxon>Oryza</taxon>
        <taxon>Oryza sativa</taxon>
    </lineage>
</organism>
<feature type="region of interest" description="Disordered" evidence="1">
    <location>
        <begin position="168"/>
        <end position="215"/>
    </location>
</feature>
<dbReference type="EMBL" id="CM000145">
    <property type="protein sequence ID" value="EEE68482.1"/>
    <property type="molecule type" value="Genomic_DNA"/>
</dbReference>
<reference evidence="2" key="2">
    <citation type="submission" date="2008-12" db="EMBL/GenBank/DDBJ databases">
        <title>Improved gene annotation of the rice (Oryza sativa) genomes.</title>
        <authorList>
            <person name="Wang J."/>
            <person name="Li R."/>
            <person name="Fan W."/>
            <person name="Huang Q."/>
            <person name="Zhang J."/>
            <person name="Zhou Y."/>
            <person name="Hu Y."/>
            <person name="Zi S."/>
            <person name="Li J."/>
            <person name="Ni P."/>
            <person name="Zheng H."/>
            <person name="Zhang Y."/>
            <person name="Zhao M."/>
            <person name="Hao Q."/>
            <person name="McDermott J."/>
            <person name="Samudrala R."/>
            <person name="Kristiansen K."/>
            <person name="Wong G.K.-S."/>
        </authorList>
    </citation>
    <scope>NUCLEOTIDE SEQUENCE</scope>
</reference>
<accession>B9G0B5</accession>
<feature type="region of interest" description="Disordered" evidence="1">
    <location>
        <begin position="75"/>
        <end position="104"/>
    </location>
</feature>
<gene>
    <name evidence="2" type="ORF">OsJ_26893</name>
</gene>
<proteinExistence type="predicted"/>
<protein>
    <submittedName>
        <fullName evidence="2">Uncharacterized protein</fullName>
    </submittedName>
</protein>